<dbReference type="InterPro" id="IPR023198">
    <property type="entry name" value="PGP-like_dom2"/>
</dbReference>
<dbReference type="Proteomes" id="UP000705379">
    <property type="component" value="Unassembled WGS sequence"/>
</dbReference>
<accession>A0A944CFN8</accession>
<dbReference type="PANTHER" id="PTHR43611">
    <property type="entry name" value="ALPHA-D-GLUCOSE 1-PHOSPHATE PHOSPHATASE"/>
    <property type="match status" value="1"/>
</dbReference>
<protein>
    <submittedName>
        <fullName evidence="1">HAD family phosphatase</fullName>
    </submittedName>
</protein>
<evidence type="ECO:0000313" key="1">
    <source>
        <dbReference type="EMBL" id="MBS8261376.1"/>
    </source>
</evidence>
<organism evidence="1 2">
    <name type="scientific">Roseibium polysiphoniae</name>
    <dbReference type="NCBI Taxonomy" id="2571221"/>
    <lineage>
        <taxon>Bacteria</taxon>
        <taxon>Pseudomonadati</taxon>
        <taxon>Pseudomonadota</taxon>
        <taxon>Alphaproteobacteria</taxon>
        <taxon>Hyphomicrobiales</taxon>
        <taxon>Stappiaceae</taxon>
        <taxon>Roseibium</taxon>
    </lineage>
</organism>
<name>A0A944CFN8_9HYPH</name>
<dbReference type="InterPro" id="IPR036412">
    <property type="entry name" value="HAD-like_sf"/>
</dbReference>
<dbReference type="Gene3D" id="1.10.150.240">
    <property type="entry name" value="Putative phosphatase, domain 2"/>
    <property type="match status" value="1"/>
</dbReference>
<proteinExistence type="predicted"/>
<dbReference type="PANTHER" id="PTHR43611:SF3">
    <property type="entry name" value="FLAVIN MONONUCLEOTIDE HYDROLASE 1, CHLOROPLATIC"/>
    <property type="match status" value="1"/>
</dbReference>
<gene>
    <name evidence="1" type="ORF">DYI23_14220</name>
</gene>
<dbReference type="SUPFAM" id="SSF56784">
    <property type="entry name" value="HAD-like"/>
    <property type="match status" value="1"/>
</dbReference>
<dbReference type="InterPro" id="IPR006439">
    <property type="entry name" value="HAD-SF_hydro_IA"/>
</dbReference>
<reference evidence="1" key="2">
    <citation type="journal article" date="2021" name="Microorganisms">
        <title>Bacterial Dimethylsulfoniopropionate Biosynthesis in the East China Sea.</title>
        <authorList>
            <person name="Liu J."/>
            <person name="Zhang Y."/>
            <person name="Liu J."/>
            <person name="Zhong H."/>
            <person name="Williams B.T."/>
            <person name="Zheng Y."/>
            <person name="Curson A.R.J."/>
            <person name="Sun C."/>
            <person name="Sun H."/>
            <person name="Song D."/>
            <person name="Wagner Mackenzie B."/>
            <person name="Bermejo Martinez A."/>
            <person name="Todd J.D."/>
            <person name="Zhang X.H."/>
        </authorList>
    </citation>
    <scope>NUCLEOTIDE SEQUENCE</scope>
    <source>
        <strain evidence="1">AESS21</strain>
    </source>
</reference>
<sequence>MDQVLYDYEHSVRLELLEKLTGRPQADIDASVWGGPHENLAEAGSPDTAEGYLAQFAKLLGYPIDFDTWADIRRQMMRPREDVLEIVRDLREQAELALLTNNGLLLKQALPVCAPEAVEIFGERAHVSADFQARKPDSAVFLRMCERYGHAPHATIFVDDREDNVEGAQDAGLTAHLYERPSGLLRFLKDAGFHFP</sequence>
<comment type="caution">
    <text evidence="1">The sequence shown here is derived from an EMBL/GenBank/DDBJ whole genome shotgun (WGS) entry which is preliminary data.</text>
</comment>
<dbReference type="Gene3D" id="3.40.50.1000">
    <property type="entry name" value="HAD superfamily/HAD-like"/>
    <property type="match status" value="1"/>
</dbReference>
<dbReference type="InterPro" id="IPR023214">
    <property type="entry name" value="HAD_sf"/>
</dbReference>
<reference evidence="1" key="1">
    <citation type="submission" date="2018-08" db="EMBL/GenBank/DDBJ databases">
        <authorList>
            <person name="Jin W."/>
            <person name="Wang H."/>
            <person name="Yang Y."/>
            <person name="Li M."/>
            <person name="Liu J."/>
        </authorList>
    </citation>
    <scope>NUCLEOTIDE SEQUENCE</scope>
    <source>
        <strain evidence="1">AESS21</strain>
    </source>
</reference>
<dbReference type="Pfam" id="PF00702">
    <property type="entry name" value="Hydrolase"/>
    <property type="match status" value="1"/>
</dbReference>
<dbReference type="EMBL" id="QTKU01000003">
    <property type="protein sequence ID" value="MBS8261376.1"/>
    <property type="molecule type" value="Genomic_DNA"/>
</dbReference>
<evidence type="ECO:0000313" key="2">
    <source>
        <dbReference type="Proteomes" id="UP000705379"/>
    </source>
</evidence>
<dbReference type="NCBIfam" id="TIGR01509">
    <property type="entry name" value="HAD-SF-IA-v3"/>
    <property type="match status" value="1"/>
</dbReference>
<dbReference type="AlphaFoldDB" id="A0A944CFN8"/>